<dbReference type="SUPFAM" id="SSF64376">
    <property type="entry name" value="YlxR-like"/>
    <property type="match status" value="1"/>
</dbReference>
<dbReference type="RefSeq" id="WP_045749636.1">
    <property type="nucleotide sequence ID" value="NZ_FUZK01000001.1"/>
</dbReference>
<dbReference type="InterPro" id="IPR037465">
    <property type="entry name" value="YlxR"/>
</dbReference>
<feature type="domain" description="YlxR" evidence="1">
    <location>
        <begin position="10"/>
        <end position="82"/>
    </location>
</feature>
<dbReference type="STRING" id="35623.Aocu_11180"/>
<keyword evidence="3" id="KW-1185">Reference proteome</keyword>
<accession>A0A061AI03</accession>
<evidence type="ECO:0000313" key="3">
    <source>
        <dbReference type="Proteomes" id="UP000032434"/>
    </source>
</evidence>
<dbReference type="Proteomes" id="UP000032434">
    <property type="component" value="Chromosome 1"/>
</dbReference>
<gene>
    <name evidence="2" type="ORF">Aocu_11180</name>
</gene>
<dbReference type="NCBIfam" id="NF047356">
    <property type="entry name" value="RNA_bind_RnpM"/>
    <property type="match status" value="1"/>
</dbReference>
<organism evidence="2 3">
    <name type="scientific">Acholeplasma oculi</name>
    <dbReference type="NCBI Taxonomy" id="35623"/>
    <lineage>
        <taxon>Bacteria</taxon>
        <taxon>Bacillati</taxon>
        <taxon>Mycoplasmatota</taxon>
        <taxon>Mollicutes</taxon>
        <taxon>Acholeplasmatales</taxon>
        <taxon>Acholeplasmataceae</taxon>
        <taxon>Acholeplasma</taxon>
    </lineage>
</organism>
<dbReference type="KEGG" id="aoc:Aocu_11180"/>
<evidence type="ECO:0000259" key="1">
    <source>
        <dbReference type="Pfam" id="PF04296"/>
    </source>
</evidence>
<dbReference type="CDD" id="cd00279">
    <property type="entry name" value="YlxR"/>
    <property type="match status" value="1"/>
</dbReference>
<dbReference type="InParanoid" id="A0A061AI03"/>
<dbReference type="AlphaFoldDB" id="A0A061AI03"/>
<dbReference type="InterPro" id="IPR035931">
    <property type="entry name" value="YlxR-like_sf"/>
</dbReference>
<protein>
    <recommendedName>
        <fullName evidence="1">YlxR domain-containing protein</fullName>
    </recommendedName>
</protein>
<proteinExistence type="predicted"/>
<reference evidence="3" key="1">
    <citation type="submission" date="2014-05" db="EMBL/GenBank/DDBJ databases">
        <authorList>
            <person name="Kube M."/>
        </authorList>
    </citation>
    <scope>NUCLEOTIDE SEQUENCE [LARGE SCALE GENOMIC DNA]</scope>
</reference>
<name>A0A061AI03_9MOLU</name>
<dbReference type="Pfam" id="PF04296">
    <property type="entry name" value="YlxR"/>
    <property type="match status" value="1"/>
</dbReference>
<dbReference type="FunCoup" id="A0A061AI03">
    <property type="interactions" value="58"/>
</dbReference>
<dbReference type="PATRIC" id="fig|35623.3.peg.1118"/>
<dbReference type="OrthoDB" id="9813251at2"/>
<evidence type="ECO:0000313" key="2">
    <source>
        <dbReference type="EMBL" id="CDR31191.1"/>
    </source>
</evidence>
<dbReference type="PANTHER" id="PTHR34215:SF1">
    <property type="entry name" value="YLXR DOMAIN-CONTAINING PROTEIN"/>
    <property type="match status" value="1"/>
</dbReference>
<dbReference type="EMBL" id="LK028559">
    <property type="protein sequence ID" value="CDR31191.1"/>
    <property type="molecule type" value="Genomic_DNA"/>
</dbReference>
<dbReference type="PANTHER" id="PTHR34215">
    <property type="entry name" value="BLL0784 PROTEIN"/>
    <property type="match status" value="1"/>
</dbReference>
<dbReference type="InterPro" id="IPR007393">
    <property type="entry name" value="YlxR_dom"/>
</dbReference>
<dbReference type="HOGENOM" id="CLU_147970_2_1_14"/>
<sequence>MKPVKKVPLRTCVVTKNVLPKKDLIRVVADKEGNVMVDLKGKANGRGAYLTLSKEVIELAKKSKALDRKLEVDVPSTIYDELMNLL</sequence>
<dbReference type="Gene3D" id="3.30.1230.10">
    <property type="entry name" value="YlxR-like"/>
    <property type="match status" value="1"/>
</dbReference>